<dbReference type="InterPro" id="IPR011990">
    <property type="entry name" value="TPR-like_helical_dom_sf"/>
</dbReference>
<dbReference type="SUPFAM" id="SSF48452">
    <property type="entry name" value="TPR-like"/>
    <property type="match status" value="2"/>
</dbReference>
<proteinExistence type="predicted"/>
<evidence type="ECO:0000313" key="4">
    <source>
        <dbReference type="Proteomes" id="UP001597480"/>
    </source>
</evidence>
<protein>
    <recommendedName>
        <fullName evidence="5">HTH luxR-type domain-containing protein</fullName>
    </recommendedName>
</protein>
<dbReference type="InterPro" id="IPR016032">
    <property type="entry name" value="Sig_transdc_resp-reg_C-effctor"/>
</dbReference>
<dbReference type="SMART" id="SM00028">
    <property type="entry name" value="TPR"/>
    <property type="match status" value="5"/>
</dbReference>
<dbReference type="RefSeq" id="WP_379820098.1">
    <property type="nucleotide sequence ID" value="NZ_JBHUMD010000007.1"/>
</dbReference>
<dbReference type="InterPro" id="IPR019734">
    <property type="entry name" value="TPR_rpt"/>
</dbReference>
<feature type="coiled-coil region" evidence="1">
    <location>
        <begin position="404"/>
        <end position="431"/>
    </location>
</feature>
<keyword evidence="1" id="KW-0175">Coiled coil</keyword>
<keyword evidence="2" id="KW-1133">Transmembrane helix</keyword>
<name>A0ABW5NR30_9FLAO</name>
<sequence>MMIQNLKRYLWKFSQTVLCLTLLSVSIKVSSQEKRCSYQNFWFKADYKNLLHAEKEKNKHETILKTKGLHDTVYAKAQNVIGIYYDYAGYPEKALACFSKAITLLKKYPQKQIAPMVNSATENNILGNFELALKWSNKAYKLNKKFNNPIYQAHIYHSIAASYLYKGNIEIATQYLLKGIKILEAKNDKCYIWQLKITLAGTYLQSNNYRFAADLLEDYLTKNKADSDSKVYIIATVNYTENLIALDQTNNAYTILNNIIPSAKKSGDKELEAVIYAKIANIEDLRGNKEKALLQYANAYQMLSEKKSKYTMLIFSNYITVLNETKKYKEAIKLINEFRNSPAYVKSHTHERYEYERSIAEIYTETANWKESSKAFERAMLMCDTLRMHENGSGLNAMQAKFQTDFQREKNEILKNNNEALKKRVQAERRLTYMYIIASLSLIVFILFILRGSRLRARLQKEALKSVEKERNYLEQQHILEQELSNSQKQMIDEKQREATSMALQMANYYDSLNSIIEKLDNAPLTKTTEIRKELKQIAQQKNYWKEFEIRFKNANPDFENSIIEKYPMLTKNDIQFCSLLKLNLSYKEIASLLQISYESTVTKKYRIKKKMGISEDDEFERILSRL</sequence>
<dbReference type="EMBL" id="JBHUMD010000007">
    <property type="protein sequence ID" value="MFD2601527.1"/>
    <property type="molecule type" value="Genomic_DNA"/>
</dbReference>
<reference evidence="4" key="1">
    <citation type="journal article" date="2019" name="Int. J. Syst. Evol. Microbiol.">
        <title>The Global Catalogue of Microorganisms (GCM) 10K type strain sequencing project: providing services to taxonomists for standard genome sequencing and annotation.</title>
        <authorList>
            <consortium name="The Broad Institute Genomics Platform"/>
            <consortium name="The Broad Institute Genome Sequencing Center for Infectious Disease"/>
            <person name="Wu L."/>
            <person name="Ma J."/>
        </authorList>
    </citation>
    <scope>NUCLEOTIDE SEQUENCE [LARGE SCALE GENOMIC DNA]</scope>
    <source>
        <strain evidence="4">KCTC 42107</strain>
    </source>
</reference>
<feature type="transmembrane region" description="Helical" evidence="2">
    <location>
        <begin position="432"/>
        <end position="450"/>
    </location>
</feature>
<evidence type="ECO:0000256" key="2">
    <source>
        <dbReference type="SAM" id="Phobius"/>
    </source>
</evidence>
<evidence type="ECO:0000313" key="3">
    <source>
        <dbReference type="EMBL" id="MFD2601527.1"/>
    </source>
</evidence>
<accession>A0ABW5NR30</accession>
<dbReference type="Gene3D" id="1.25.40.10">
    <property type="entry name" value="Tetratricopeptide repeat domain"/>
    <property type="match status" value="2"/>
</dbReference>
<keyword evidence="2" id="KW-0812">Transmembrane</keyword>
<keyword evidence="4" id="KW-1185">Reference proteome</keyword>
<gene>
    <name evidence="3" type="ORF">ACFSR3_05620</name>
</gene>
<keyword evidence="2" id="KW-0472">Membrane</keyword>
<dbReference type="SUPFAM" id="SSF46894">
    <property type="entry name" value="C-terminal effector domain of the bipartite response regulators"/>
    <property type="match status" value="1"/>
</dbReference>
<dbReference type="Proteomes" id="UP001597480">
    <property type="component" value="Unassembled WGS sequence"/>
</dbReference>
<organism evidence="3 4">
    <name type="scientific">Flavobacterium suzhouense</name>
    <dbReference type="NCBI Taxonomy" id="1529638"/>
    <lineage>
        <taxon>Bacteria</taxon>
        <taxon>Pseudomonadati</taxon>
        <taxon>Bacteroidota</taxon>
        <taxon>Flavobacteriia</taxon>
        <taxon>Flavobacteriales</taxon>
        <taxon>Flavobacteriaceae</taxon>
        <taxon>Flavobacterium</taxon>
    </lineage>
</organism>
<evidence type="ECO:0008006" key="5">
    <source>
        <dbReference type="Google" id="ProtNLM"/>
    </source>
</evidence>
<comment type="caution">
    <text evidence="3">The sequence shown here is derived from an EMBL/GenBank/DDBJ whole genome shotgun (WGS) entry which is preliminary data.</text>
</comment>
<evidence type="ECO:0000256" key="1">
    <source>
        <dbReference type="SAM" id="Coils"/>
    </source>
</evidence>